<comment type="caution">
    <text evidence="1">The sequence shown here is derived from an EMBL/GenBank/DDBJ whole genome shotgun (WGS) entry which is preliminary data.</text>
</comment>
<evidence type="ECO:0000313" key="2">
    <source>
        <dbReference type="Proteomes" id="UP000475862"/>
    </source>
</evidence>
<reference evidence="1 2" key="1">
    <citation type="submission" date="2019-08" db="EMBL/GenBank/DDBJ databases">
        <title>The genome of the soybean aphid Biotype 1, its phylome, world population structure and adaptation to the North American continent.</title>
        <authorList>
            <person name="Giordano R."/>
            <person name="Donthu R.K."/>
            <person name="Hernandez A.G."/>
            <person name="Wright C.L."/>
            <person name="Zimin A.V."/>
        </authorList>
    </citation>
    <scope>NUCLEOTIDE SEQUENCE [LARGE SCALE GENOMIC DNA]</scope>
    <source>
        <tissue evidence="1">Whole aphids</tissue>
    </source>
</reference>
<organism evidence="1 2">
    <name type="scientific">Aphis glycines</name>
    <name type="common">Soybean aphid</name>
    <dbReference type="NCBI Taxonomy" id="307491"/>
    <lineage>
        <taxon>Eukaryota</taxon>
        <taxon>Metazoa</taxon>
        <taxon>Ecdysozoa</taxon>
        <taxon>Arthropoda</taxon>
        <taxon>Hexapoda</taxon>
        <taxon>Insecta</taxon>
        <taxon>Pterygota</taxon>
        <taxon>Neoptera</taxon>
        <taxon>Paraneoptera</taxon>
        <taxon>Hemiptera</taxon>
        <taxon>Sternorrhyncha</taxon>
        <taxon>Aphidomorpha</taxon>
        <taxon>Aphidoidea</taxon>
        <taxon>Aphididae</taxon>
        <taxon>Aphidini</taxon>
        <taxon>Aphis</taxon>
        <taxon>Aphis</taxon>
    </lineage>
</organism>
<evidence type="ECO:0000313" key="1">
    <source>
        <dbReference type="EMBL" id="KAE9544089.1"/>
    </source>
</evidence>
<dbReference type="EMBL" id="VYZN01000003">
    <property type="protein sequence ID" value="KAE9544089.1"/>
    <property type="molecule type" value="Genomic_DNA"/>
</dbReference>
<keyword evidence="2" id="KW-1185">Reference proteome</keyword>
<dbReference type="OrthoDB" id="8400687at2759"/>
<gene>
    <name evidence="1" type="ORF">AGLY_001778</name>
</gene>
<name>A0A6G0U647_APHGL</name>
<proteinExistence type="predicted"/>
<accession>A0A6G0U647</accession>
<dbReference type="AlphaFoldDB" id="A0A6G0U647"/>
<sequence length="287" mass="33808">MMGGFRWKIEYLLCIIGIKSQKFPSVKKKKKSGKTKKKRNFLCKTSLPLKKIKNPGKWVPFCCTLGGGVDLGLGITYEELCIKFSSILIGPKKFYRHFKKKFSEKLKISVLKKTQNILKIKSCKENANLNNWINRYLTRFCKNLNFKHSLNFLSESGRIFEEKFMENLVPNFQNLVIKEKNFTIVQPQNYLQIFAILTYFKPCIKFSRFSGQPNNFYLPTRFNFLFKEGLKSKIEAFLLLQMLSKDTKNKQKKKKNTHHCIEISFLFAFEVQILTEIRQNHDLQIIL</sequence>
<dbReference type="Proteomes" id="UP000475862">
    <property type="component" value="Unassembled WGS sequence"/>
</dbReference>
<protein>
    <submittedName>
        <fullName evidence="1">Uncharacterized protein</fullName>
    </submittedName>
</protein>